<evidence type="ECO:0000313" key="2">
    <source>
        <dbReference type="EMBL" id="GAA0613214.1"/>
    </source>
</evidence>
<evidence type="ECO:0000313" key="3">
    <source>
        <dbReference type="Proteomes" id="UP001424441"/>
    </source>
</evidence>
<feature type="compositionally biased region" description="Low complexity" evidence="1">
    <location>
        <begin position="150"/>
        <end position="161"/>
    </location>
</feature>
<dbReference type="Proteomes" id="UP001424441">
    <property type="component" value="Unassembled WGS sequence"/>
</dbReference>
<gene>
    <name evidence="2" type="ORF">GCM10008943_30740</name>
</gene>
<reference evidence="2 3" key="1">
    <citation type="journal article" date="2019" name="Int. J. Syst. Evol. Microbiol.">
        <title>The Global Catalogue of Microorganisms (GCM) 10K type strain sequencing project: providing services to taxonomists for standard genome sequencing and annotation.</title>
        <authorList>
            <consortium name="The Broad Institute Genomics Platform"/>
            <consortium name="The Broad Institute Genome Sequencing Center for Infectious Disease"/>
            <person name="Wu L."/>
            <person name="Ma J."/>
        </authorList>
    </citation>
    <scope>NUCLEOTIDE SEQUENCE [LARGE SCALE GENOMIC DNA]</scope>
    <source>
        <strain evidence="2 3">JCM 15115</strain>
    </source>
</reference>
<proteinExistence type="predicted"/>
<dbReference type="EMBL" id="BAAADE010000010">
    <property type="protein sequence ID" value="GAA0613214.1"/>
    <property type="molecule type" value="Genomic_DNA"/>
</dbReference>
<feature type="region of interest" description="Disordered" evidence="1">
    <location>
        <begin position="150"/>
        <end position="174"/>
    </location>
</feature>
<dbReference type="RefSeq" id="WP_343807543.1">
    <property type="nucleotide sequence ID" value="NZ_BAAADE010000010.1"/>
</dbReference>
<evidence type="ECO:0000256" key="1">
    <source>
        <dbReference type="SAM" id="MobiDB-lite"/>
    </source>
</evidence>
<accession>A0ABN1GK95</accession>
<sequence length="265" mass="27202">MVQTPAWLRYANQGATRNLPLSPQLQTAFGGFLPQMGVSMEVFSGGQPAKGSGGSRVGSVRHDHGNAADVFFYKDGRRLDWANPNDLPIFQDIVRQGKQAGITGFGAGQGYMQPGSMHVGFGTPGVWGAGGSGKNAPSWLTEAYGGAGSQVAAQSSSQQNGTPAKPTESSLTVGEPQSAGIMSAFAATPTRQPPSFIGGVDQIKNGNYLDGAGQMFGSMAAGGGQQQIPQTPAMQLAPVQGPSSQQATALANYVQSLLGKKVSNG</sequence>
<protein>
    <submittedName>
        <fullName evidence="2">Uncharacterized protein</fullName>
    </submittedName>
</protein>
<keyword evidence="3" id="KW-1185">Reference proteome</keyword>
<organism evidence="2 3">
    <name type="scientific">Paenochrobactrum glaciei</name>
    <dbReference type="NCBI Taxonomy" id="486407"/>
    <lineage>
        <taxon>Bacteria</taxon>
        <taxon>Pseudomonadati</taxon>
        <taxon>Pseudomonadota</taxon>
        <taxon>Alphaproteobacteria</taxon>
        <taxon>Hyphomicrobiales</taxon>
        <taxon>Brucellaceae</taxon>
        <taxon>Paenochrobactrum</taxon>
    </lineage>
</organism>
<comment type="caution">
    <text evidence="2">The sequence shown here is derived from an EMBL/GenBank/DDBJ whole genome shotgun (WGS) entry which is preliminary data.</text>
</comment>
<name>A0ABN1GK95_9HYPH</name>